<feature type="compositionally biased region" description="Pro residues" evidence="7">
    <location>
        <begin position="899"/>
        <end position="909"/>
    </location>
</feature>
<dbReference type="InterPro" id="IPR013587">
    <property type="entry name" value="Nitrate/nitrite_sensing"/>
</dbReference>
<protein>
    <recommendedName>
        <fullName evidence="2">histidine kinase</fullName>
        <ecNumber evidence="2">2.7.13.3</ecNumber>
    </recommendedName>
</protein>
<dbReference type="EC" id="2.7.13.3" evidence="2"/>
<dbReference type="eggNOG" id="COG4251">
    <property type="taxonomic scope" value="Bacteria"/>
</dbReference>
<dbReference type="Proteomes" id="UP000002213">
    <property type="component" value="Chromosome"/>
</dbReference>
<dbReference type="InterPro" id="IPR036890">
    <property type="entry name" value="HATPase_C_sf"/>
</dbReference>
<keyword evidence="4" id="KW-0808">Transferase</keyword>
<evidence type="ECO:0000256" key="3">
    <source>
        <dbReference type="ARBA" id="ARBA00022553"/>
    </source>
</evidence>
<keyword evidence="8" id="KW-0472">Membrane</keyword>
<accession>C6W8E6</accession>
<dbReference type="Pfam" id="PF08376">
    <property type="entry name" value="NIT"/>
    <property type="match status" value="1"/>
</dbReference>
<evidence type="ECO:0000256" key="2">
    <source>
        <dbReference type="ARBA" id="ARBA00012438"/>
    </source>
</evidence>
<dbReference type="PANTHER" id="PTHR44936:SF9">
    <property type="entry name" value="SENSOR PROTEIN CREC"/>
    <property type="match status" value="1"/>
</dbReference>
<dbReference type="GO" id="GO:0004673">
    <property type="term" value="F:protein histidine kinase activity"/>
    <property type="evidence" value="ECO:0007669"/>
    <property type="project" value="UniProtKB-EC"/>
</dbReference>
<feature type="compositionally biased region" description="Polar residues" evidence="7">
    <location>
        <begin position="718"/>
        <end position="739"/>
    </location>
</feature>
<dbReference type="GO" id="GO:0000160">
    <property type="term" value="P:phosphorelay signal transduction system"/>
    <property type="evidence" value="ECO:0007669"/>
    <property type="project" value="UniProtKB-KW"/>
</dbReference>
<dbReference type="EMBL" id="CP001630">
    <property type="protein sequence ID" value="ACU38993.1"/>
    <property type="molecule type" value="Genomic_DNA"/>
</dbReference>
<reference evidence="10 11" key="1">
    <citation type="journal article" date="2009" name="Stand. Genomic Sci.">
        <title>Complete genome sequence of Actinosynnema mirum type strain (101).</title>
        <authorList>
            <person name="Land M."/>
            <person name="Lapidus A."/>
            <person name="Mayilraj S."/>
            <person name="Chen F."/>
            <person name="Copeland A."/>
            <person name="Del Rio T.G."/>
            <person name="Nolan M."/>
            <person name="Lucas S."/>
            <person name="Tice H."/>
            <person name="Cheng J.F."/>
            <person name="Chertkov O."/>
            <person name="Bruce D."/>
            <person name="Goodwin L."/>
            <person name="Pitluck S."/>
            <person name="Rohde M."/>
            <person name="Goker M."/>
            <person name="Pati A."/>
            <person name="Ivanova N."/>
            <person name="Mavromatis K."/>
            <person name="Chen A."/>
            <person name="Palaniappan K."/>
            <person name="Hauser L."/>
            <person name="Chang Y.J."/>
            <person name="Jeffries C.C."/>
            <person name="Brettin T."/>
            <person name="Detter J.C."/>
            <person name="Han C."/>
            <person name="Chain P."/>
            <person name="Tindall B.J."/>
            <person name="Bristow J."/>
            <person name="Eisen J.A."/>
            <person name="Markowitz V."/>
            <person name="Hugenholtz P."/>
            <person name="Kyrpides N.C."/>
            <person name="Klenk H.P."/>
        </authorList>
    </citation>
    <scope>NUCLEOTIDE SEQUENCE [LARGE SCALE GENOMIC DNA]</scope>
    <source>
        <strain evidence="11">ATCC 29888 / DSM 43827 / JCM 3225 / NBRC 14064 / NCIMB 13271 / NRRL B-12336 / IMRU 3971 / 101</strain>
    </source>
</reference>
<feature type="region of interest" description="Disordered" evidence="7">
    <location>
        <begin position="760"/>
        <end position="1023"/>
    </location>
</feature>
<dbReference type="Gene3D" id="3.30.565.10">
    <property type="entry name" value="Histidine kinase-like ATPase, C-terminal domain"/>
    <property type="match status" value="1"/>
</dbReference>
<proteinExistence type="predicted"/>
<feature type="compositionally biased region" description="Low complexity" evidence="7">
    <location>
        <begin position="887"/>
        <end position="898"/>
    </location>
</feature>
<evidence type="ECO:0000256" key="7">
    <source>
        <dbReference type="SAM" id="MobiDB-lite"/>
    </source>
</evidence>
<name>C6W8E6_ACTMD</name>
<comment type="catalytic activity">
    <reaction evidence="1">
        <text>ATP + protein L-histidine = ADP + protein N-phospho-L-histidine.</text>
        <dbReference type="EC" id="2.7.13.3"/>
    </reaction>
</comment>
<gene>
    <name evidence="10" type="ordered locus">Amir_5172</name>
</gene>
<organism evidence="10 11">
    <name type="scientific">Actinosynnema mirum (strain ATCC 29888 / DSM 43827 / JCM 3225 / NBRC 14064 / NCIMB 13271 / NRRL B-12336 / IMRU 3971 / 101)</name>
    <dbReference type="NCBI Taxonomy" id="446462"/>
    <lineage>
        <taxon>Bacteria</taxon>
        <taxon>Bacillati</taxon>
        <taxon>Actinomycetota</taxon>
        <taxon>Actinomycetes</taxon>
        <taxon>Pseudonocardiales</taxon>
        <taxon>Pseudonocardiaceae</taxon>
        <taxon>Actinosynnema</taxon>
    </lineage>
</organism>
<feature type="region of interest" description="Disordered" evidence="7">
    <location>
        <begin position="645"/>
        <end position="748"/>
    </location>
</feature>
<sequence>MTGDNSTRRQWRTAVADWRNWRLPVKLAAVLAVPVLVALGSGLTQIGTDVRAADGYANMQRLVSLRAGLTPLVASVQDERALSAQRAEGAGVDKRNFDAVTNETDRAANAVRDLVRNTPTLGPVAEARYRDALVQLDGLPQLRDRVSSGGVDLAGGIGAYSVVIRSLTDFDQAMVGDFGDASLTGTANALHNLAMTGEQVSWQQATVLAGVSRRGLLDTEKTMLEQSWTRFQDKVAEFTAVATADQQADFRSTVAGPEVDTRNRLLQGVRTDPGTVRTQVPVKDWNTASSSTLSRIEVVMSRLGGELLRASARLQDSTSDRAGVASVILLASLFSAGAIGFVVGSYLLRSLRTLRVAALDVANNRLPELVTQLREGGVRTGIEPVPVHTTEEFGQLARAFDAVHSQAVSSAAEQAELRAGMRNAFINLSRRSQGLVERQLKLMEEMERQEENPDQLANLFKLDNLATRMRRNNENLMVLSGSDVARRFTRPVPLADVLRAAGSEIEQYHRVMVQTTPPVDVVGYAAGDLVRLVAELLDNATAFSPPGTQVVVSGRPRPGGGVLVDVVDQGVGLTEEGMAEANRKIVTAARDDSAELSASRQLGLYVVGRLAGRHGIQVVLREQGAERDGVRAVVAVPSELVRPAGTGQLPAARRPAAELERGQGGAQQSALQSNVVHNALQGGSGQNGAVQRSAPQNGTPQNGTAPFGAAQNGAAHNGTAQNGTALGGATQNGPTQNGATSGGAPVSESGWAAFAGRALDQTPPAKPEPGRSEPGRSEQGRSETARSEPGRSEATRSEQGGPRAEQFVMDDSFSFSVDPSAPTAAPRGDAPRAADAPAVPPRQVETPPGGELPKRTATPPSRSATDPFRQPEATQGGSTWFSKRPKAQTAEPAAHAAPAAPPVTPPTAPPTEGGYAPGRATAQFFGAPSPARQTQPPAIPAEEVPSRHVTAAGAELPKRKPRTNLDANLVTERPARAEGESAAPPPVRRDPSATRGFLANYQTGVRQGVREAGDNRTGRETEQ</sequence>
<evidence type="ECO:0000313" key="11">
    <source>
        <dbReference type="Proteomes" id="UP000002213"/>
    </source>
</evidence>
<dbReference type="SMART" id="SM00387">
    <property type="entry name" value="HATPase_c"/>
    <property type="match status" value="1"/>
</dbReference>
<feature type="compositionally biased region" description="Polar residues" evidence="7">
    <location>
        <begin position="687"/>
        <end position="704"/>
    </location>
</feature>
<dbReference type="SUPFAM" id="SSF55874">
    <property type="entry name" value="ATPase domain of HSP90 chaperone/DNA topoisomerase II/histidine kinase"/>
    <property type="match status" value="1"/>
</dbReference>
<evidence type="ECO:0000259" key="9">
    <source>
        <dbReference type="SMART" id="SM00387"/>
    </source>
</evidence>
<dbReference type="Pfam" id="PF02518">
    <property type="entry name" value="HATPase_c"/>
    <property type="match status" value="1"/>
</dbReference>
<dbReference type="KEGG" id="ami:Amir_5172"/>
<feature type="compositionally biased region" description="Low complexity" evidence="7">
    <location>
        <begin position="821"/>
        <end position="837"/>
    </location>
</feature>
<evidence type="ECO:0000256" key="6">
    <source>
        <dbReference type="ARBA" id="ARBA00023012"/>
    </source>
</evidence>
<keyword evidence="5" id="KW-0418">Kinase</keyword>
<keyword evidence="3" id="KW-0597">Phosphoprotein</keyword>
<feature type="transmembrane region" description="Helical" evidence="8">
    <location>
        <begin position="323"/>
        <end position="348"/>
    </location>
</feature>
<keyword evidence="8" id="KW-1133">Transmembrane helix</keyword>
<dbReference type="InterPro" id="IPR050980">
    <property type="entry name" value="2C_sensor_his_kinase"/>
</dbReference>
<feature type="compositionally biased region" description="Polar residues" evidence="7">
    <location>
        <begin position="872"/>
        <end position="881"/>
    </location>
</feature>
<evidence type="ECO:0000256" key="5">
    <source>
        <dbReference type="ARBA" id="ARBA00022777"/>
    </source>
</evidence>
<keyword evidence="6" id="KW-0902">Two-component regulatory system</keyword>
<feature type="compositionally biased region" description="Basic and acidic residues" evidence="7">
    <location>
        <begin position="768"/>
        <end position="796"/>
    </location>
</feature>
<evidence type="ECO:0000256" key="4">
    <source>
        <dbReference type="ARBA" id="ARBA00022679"/>
    </source>
</evidence>
<dbReference type="RefSeq" id="WP_015803879.1">
    <property type="nucleotide sequence ID" value="NC_013093.1"/>
</dbReference>
<evidence type="ECO:0000313" key="10">
    <source>
        <dbReference type="EMBL" id="ACU38993.1"/>
    </source>
</evidence>
<feature type="domain" description="Histidine kinase/HSP90-like ATPase" evidence="9">
    <location>
        <begin position="524"/>
        <end position="640"/>
    </location>
</feature>
<evidence type="ECO:0000256" key="8">
    <source>
        <dbReference type="SAM" id="Phobius"/>
    </source>
</evidence>
<keyword evidence="8" id="KW-0812">Transmembrane</keyword>
<keyword evidence="11" id="KW-1185">Reference proteome</keyword>
<dbReference type="STRING" id="446462.Amir_5172"/>
<dbReference type="AlphaFoldDB" id="C6W8E6"/>
<dbReference type="InterPro" id="IPR003594">
    <property type="entry name" value="HATPase_dom"/>
</dbReference>
<dbReference type="OrthoDB" id="3502710at2"/>
<feature type="compositionally biased region" description="Basic and acidic residues" evidence="7">
    <location>
        <begin position="1008"/>
        <end position="1023"/>
    </location>
</feature>
<dbReference type="PANTHER" id="PTHR44936">
    <property type="entry name" value="SENSOR PROTEIN CREC"/>
    <property type="match status" value="1"/>
</dbReference>
<evidence type="ECO:0000256" key="1">
    <source>
        <dbReference type="ARBA" id="ARBA00000085"/>
    </source>
</evidence>
<dbReference type="Gene3D" id="6.10.340.10">
    <property type="match status" value="1"/>
</dbReference>
<dbReference type="HOGENOM" id="CLU_002554_0_0_11"/>